<reference evidence="2 3" key="1">
    <citation type="submission" date="2021-06" db="EMBL/GenBank/DDBJ databases">
        <authorList>
            <person name="Kallberg Y."/>
            <person name="Tangrot J."/>
            <person name="Rosling A."/>
        </authorList>
    </citation>
    <scope>NUCLEOTIDE SEQUENCE [LARGE SCALE GENOMIC DNA]</scope>
    <source>
        <strain evidence="2 3">120-4 pot B 10/14</strain>
    </source>
</reference>
<name>A0ABM8VW85_GIGMA</name>
<evidence type="ECO:0000313" key="3">
    <source>
        <dbReference type="Proteomes" id="UP000789901"/>
    </source>
</evidence>
<sequence>MSAILDNYSAKKKKKISGPTPSLIITASQPTLIDTNIPQKKLDNKWKYTLHFPTWLITDPKFTDQSDLISRSDTPETIPDTDEQKKPLSYSEALTGFKGKGTQRPRPQSDKEAVWYKHTNEPYEHRDNQTWKP</sequence>
<keyword evidence="3" id="KW-1185">Reference proteome</keyword>
<evidence type="ECO:0000313" key="2">
    <source>
        <dbReference type="EMBL" id="CAG8461557.1"/>
    </source>
</evidence>
<evidence type="ECO:0000256" key="1">
    <source>
        <dbReference type="SAM" id="MobiDB-lite"/>
    </source>
</evidence>
<accession>A0ABM8VW85</accession>
<gene>
    <name evidence="2" type="ORF">GMARGA_LOCUS332</name>
</gene>
<dbReference type="EMBL" id="CAJVQB010000052">
    <property type="protein sequence ID" value="CAG8461557.1"/>
    <property type="molecule type" value="Genomic_DNA"/>
</dbReference>
<feature type="compositionally biased region" description="Basic and acidic residues" evidence="1">
    <location>
        <begin position="107"/>
        <end position="133"/>
    </location>
</feature>
<organism evidence="2 3">
    <name type="scientific">Gigaspora margarita</name>
    <dbReference type="NCBI Taxonomy" id="4874"/>
    <lineage>
        <taxon>Eukaryota</taxon>
        <taxon>Fungi</taxon>
        <taxon>Fungi incertae sedis</taxon>
        <taxon>Mucoromycota</taxon>
        <taxon>Glomeromycotina</taxon>
        <taxon>Glomeromycetes</taxon>
        <taxon>Diversisporales</taxon>
        <taxon>Gigasporaceae</taxon>
        <taxon>Gigaspora</taxon>
    </lineage>
</organism>
<comment type="caution">
    <text evidence="2">The sequence shown here is derived from an EMBL/GenBank/DDBJ whole genome shotgun (WGS) entry which is preliminary data.</text>
</comment>
<proteinExistence type="predicted"/>
<feature type="region of interest" description="Disordered" evidence="1">
    <location>
        <begin position="66"/>
        <end position="133"/>
    </location>
</feature>
<dbReference type="Proteomes" id="UP000789901">
    <property type="component" value="Unassembled WGS sequence"/>
</dbReference>
<protein>
    <submittedName>
        <fullName evidence="2">3959_t:CDS:1</fullName>
    </submittedName>
</protein>